<name>A0A2S8SWT7_9BACT</name>
<gene>
    <name evidence="2" type="ORF">B1R32_102266</name>
</gene>
<sequence>MNNRYSFRYRDYDYRRNGAYHVVICSHERRNVFGEIRDGQMRLNRFGIIVDEEWYLSSEKRAEIVLDTFVIMPNHVHGLVFIAWPDDQTFEVPPETPVVTPASLGAFVRGFKSAVTKRIGEQRGQQTLVWQRLYWDRIIRDERELENTRRYIEENPAQWENDELNAKP</sequence>
<evidence type="ECO:0000259" key="1">
    <source>
        <dbReference type="SMART" id="SM01321"/>
    </source>
</evidence>
<dbReference type="InterPro" id="IPR036515">
    <property type="entry name" value="Transposase_17_sf"/>
</dbReference>
<organism evidence="2 3">
    <name type="scientific">Abditibacterium utsteinense</name>
    <dbReference type="NCBI Taxonomy" id="1960156"/>
    <lineage>
        <taxon>Bacteria</taxon>
        <taxon>Pseudomonadati</taxon>
        <taxon>Abditibacteriota</taxon>
        <taxon>Abditibacteriia</taxon>
        <taxon>Abditibacteriales</taxon>
        <taxon>Abditibacteriaceae</taxon>
        <taxon>Abditibacterium</taxon>
    </lineage>
</organism>
<dbReference type="GO" id="GO:0004803">
    <property type="term" value="F:transposase activity"/>
    <property type="evidence" value="ECO:0007669"/>
    <property type="project" value="InterPro"/>
</dbReference>
<dbReference type="GO" id="GO:0043565">
    <property type="term" value="F:sequence-specific DNA binding"/>
    <property type="evidence" value="ECO:0007669"/>
    <property type="project" value="TreeGrafter"/>
</dbReference>
<dbReference type="InParanoid" id="A0A2S8SWT7"/>
<reference evidence="2 3" key="1">
    <citation type="journal article" date="2018" name="Syst. Appl. Microbiol.">
        <title>Abditibacterium utsteinense sp. nov., the first cultivated member of candidate phylum FBP, isolated from ice-free Antarctic soil samples.</title>
        <authorList>
            <person name="Tahon G."/>
            <person name="Tytgat B."/>
            <person name="Lebbe L."/>
            <person name="Carlier A."/>
            <person name="Willems A."/>
        </authorList>
    </citation>
    <scope>NUCLEOTIDE SEQUENCE [LARGE SCALE GENOMIC DNA]</scope>
    <source>
        <strain evidence="2 3">LMG 29911</strain>
    </source>
</reference>
<dbReference type="EMBL" id="NIGF01000002">
    <property type="protein sequence ID" value="PQV65257.1"/>
    <property type="molecule type" value="Genomic_DNA"/>
</dbReference>
<dbReference type="Proteomes" id="UP000237684">
    <property type="component" value="Unassembled WGS sequence"/>
</dbReference>
<proteinExistence type="predicted"/>
<dbReference type="SMART" id="SM01321">
    <property type="entry name" value="Y1_Tnp"/>
    <property type="match status" value="1"/>
</dbReference>
<keyword evidence="3" id="KW-1185">Reference proteome</keyword>
<feature type="domain" description="Transposase IS200-like" evidence="1">
    <location>
        <begin position="15"/>
        <end position="155"/>
    </location>
</feature>
<comment type="caution">
    <text evidence="2">The sequence shown here is derived from an EMBL/GenBank/DDBJ whole genome shotgun (WGS) entry which is preliminary data.</text>
</comment>
<accession>A0A2S8SWT7</accession>
<dbReference type="SUPFAM" id="SSF143422">
    <property type="entry name" value="Transposase IS200-like"/>
    <property type="match status" value="1"/>
</dbReference>
<evidence type="ECO:0000313" key="3">
    <source>
        <dbReference type="Proteomes" id="UP000237684"/>
    </source>
</evidence>
<dbReference type="InterPro" id="IPR052715">
    <property type="entry name" value="RAYT_transposase"/>
</dbReference>
<dbReference type="GO" id="GO:0006313">
    <property type="term" value="P:DNA transposition"/>
    <property type="evidence" value="ECO:0007669"/>
    <property type="project" value="InterPro"/>
</dbReference>
<evidence type="ECO:0000313" key="2">
    <source>
        <dbReference type="EMBL" id="PQV65257.1"/>
    </source>
</evidence>
<dbReference type="PANTHER" id="PTHR36966:SF1">
    <property type="entry name" value="REP-ASSOCIATED TYROSINE TRANSPOSASE"/>
    <property type="match status" value="1"/>
</dbReference>
<dbReference type="InterPro" id="IPR002686">
    <property type="entry name" value="Transposase_17"/>
</dbReference>
<dbReference type="PANTHER" id="PTHR36966">
    <property type="entry name" value="REP-ASSOCIATED TYROSINE TRANSPOSASE"/>
    <property type="match status" value="1"/>
</dbReference>
<dbReference type="AlphaFoldDB" id="A0A2S8SWT7"/>
<dbReference type="Gene3D" id="3.30.70.1290">
    <property type="entry name" value="Transposase IS200-like"/>
    <property type="match status" value="1"/>
</dbReference>
<protein>
    <submittedName>
        <fullName evidence="2">REP element-mobilizing transposase RayT</fullName>
    </submittedName>
</protein>